<evidence type="ECO:0000256" key="1">
    <source>
        <dbReference type="PROSITE-ProRule" id="PRU00047"/>
    </source>
</evidence>
<sequence>MAGDLEWGPEGSLTRFIADENKKVIKAMLRSGWRPADPLDAQREWWACQKRDRYEKACILVLQAHVRLASKVQLYVQDKQKQASEHIEAQALANRTILPTLSEPPSAPPSPTWDWEGLVDNTGSRESHASQARAAPVKVEYTPGRGSRPHAGRLAVTQKPGEGAQEYGARNFEAFQAYSGIPDADRQNPAFIQLYKDRLGPTHQAVFRTGLVPYVSFTELENWAMSLDNQAPATIVALSTPGPLVCYRCRRTGHYKSNCPLSFRRPGDPDPGQHWGRSPPRHAHRRHPSHPSEQGTPKQGTNGDRWPQKLHEPCSPSPKPPSPRLGSAQSRAAA</sequence>
<dbReference type="EMBL" id="BEZZ01027214">
    <property type="protein sequence ID" value="GCC39829.1"/>
    <property type="molecule type" value="Genomic_DNA"/>
</dbReference>
<dbReference type="PROSITE" id="PS50158">
    <property type="entry name" value="ZF_CCHC"/>
    <property type="match status" value="1"/>
</dbReference>
<evidence type="ECO:0000256" key="2">
    <source>
        <dbReference type="SAM" id="MobiDB-lite"/>
    </source>
</evidence>
<name>A0A401TB17_CHIPU</name>
<feature type="compositionally biased region" description="Polar residues" evidence="2">
    <location>
        <begin position="293"/>
        <end position="302"/>
    </location>
</feature>
<proteinExistence type="predicted"/>
<reference evidence="4 5" key="1">
    <citation type="journal article" date="2018" name="Nat. Ecol. Evol.">
        <title>Shark genomes provide insights into elasmobranch evolution and the origin of vertebrates.</title>
        <authorList>
            <person name="Hara Y"/>
            <person name="Yamaguchi K"/>
            <person name="Onimaru K"/>
            <person name="Kadota M"/>
            <person name="Koyanagi M"/>
            <person name="Keeley SD"/>
            <person name="Tatsumi K"/>
            <person name="Tanaka K"/>
            <person name="Motone F"/>
            <person name="Kageyama Y"/>
            <person name="Nozu R"/>
            <person name="Adachi N"/>
            <person name="Nishimura O"/>
            <person name="Nakagawa R"/>
            <person name="Tanegashima C"/>
            <person name="Kiyatake I"/>
            <person name="Matsumoto R"/>
            <person name="Murakumo K"/>
            <person name="Nishida K"/>
            <person name="Terakita A"/>
            <person name="Kuratani S"/>
            <person name="Sato K"/>
            <person name="Hyodo S Kuraku.S."/>
        </authorList>
    </citation>
    <scope>NUCLEOTIDE SEQUENCE [LARGE SCALE GENOMIC DNA]</scope>
</reference>
<evidence type="ECO:0000259" key="3">
    <source>
        <dbReference type="PROSITE" id="PS50158"/>
    </source>
</evidence>
<dbReference type="Proteomes" id="UP000287033">
    <property type="component" value="Unassembled WGS sequence"/>
</dbReference>
<dbReference type="SUPFAM" id="SSF57756">
    <property type="entry name" value="Retrovirus zinc finger-like domains"/>
    <property type="match status" value="1"/>
</dbReference>
<feature type="compositionally biased region" description="Basic residues" evidence="2">
    <location>
        <begin position="279"/>
        <end position="289"/>
    </location>
</feature>
<dbReference type="AlphaFoldDB" id="A0A401TB17"/>
<dbReference type="InterPro" id="IPR001878">
    <property type="entry name" value="Znf_CCHC"/>
</dbReference>
<gene>
    <name evidence="4" type="ORF">chiPu_0023806</name>
</gene>
<comment type="caution">
    <text evidence="4">The sequence shown here is derived from an EMBL/GenBank/DDBJ whole genome shotgun (WGS) entry which is preliminary data.</text>
</comment>
<dbReference type="GO" id="GO:0008270">
    <property type="term" value="F:zinc ion binding"/>
    <property type="evidence" value="ECO:0007669"/>
    <property type="project" value="UniProtKB-KW"/>
</dbReference>
<feature type="domain" description="CCHC-type" evidence="3">
    <location>
        <begin position="246"/>
        <end position="260"/>
    </location>
</feature>
<feature type="region of interest" description="Disordered" evidence="2">
    <location>
        <begin position="99"/>
        <end position="137"/>
    </location>
</feature>
<keyword evidence="1" id="KW-0862">Zinc</keyword>
<keyword evidence="1" id="KW-0479">Metal-binding</keyword>
<dbReference type="Pfam" id="PF00098">
    <property type="entry name" value="zf-CCHC"/>
    <property type="match status" value="1"/>
</dbReference>
<evidence type="ECO:0000313" key="4">
    <source>
        <dbReference type="EMBL" id="GCC39829.1"/>
    </source>
</evidence>
<dbReference type="InterPro" id="IPR036875">
    <property type="entry name" value="Znf_CCHC_sf"/>
</dbReference>
<dbReference type="GO" id="GO:0003676">
    <property type="term" value="F:nucleic acid binding"/>
    <property type="evidence" value="ECO:0007669"/>
    <property type="project" value="InterPro"/>
</dbReference>
<dbReference type="SMART" id="SM00343">
    <property type="entry name" value="ZnF_C2HC"/>
    <property type="match status" value="1"/>
</dbReference>
<dbReference type="OrthoDB" id="413361at2759"/>
<accession>A0A401TB17</accession>
<keyword evidence="1" id="KW-0863">Zinc-finger</keyword>
<keyword evidence="5" id="KW-1185">Reference proteome</keyword>
<evidence type="ECO:0000313" key="5">
    <source>
        <dbReference type="Proteomes" id="UP000287033"/>
    </source>
</evidence>
<protein>
    <recommendedName>
        <fullName evidence="3">CCHC-type domain-containing protein</fullName>
    </recommendedName>
</protein>
<feature type="region of interest" description="Disordered" evidence="2">
    <location>
        <begin position="258"/>
        <end position="334"/>
    </location>
</feature>
<organism evidence="4 5">
    <name type="scientific">Chiloscyllium punctatum</name>
    <name type="common">Brownbanded bambooshark</name>
    <name type="synonym">Hemiscyllium punctatum</name>
    <dbReference type="NCBI Taxonomy" id="137246"/>
    <lineage>
        <taxon>Eukaryota</taxon>
        <taxon>Metazoa</taxon>
        <taxon>Chordata</taxon>
        <taxon>Craniata</taxon>
        <taxon>Vertebrata</taxon>
        <taxon>Chondrichthyes</taxon>
        <taxon>Elasmobranchii</taxon>
        <taxon>Galeomorphii</taxon>
        <taxon>Galeoidea</taxon>
        <taxon>Orectolobiformes</taxon>
        <taxon>Hemiscylliidae</taxon>
        <taxon>Chiloscyllium</taxon>
    </lineage>
</organism>